<dbReference type="InterPro" id="IPR050789">
    <property type="entry name" value="Diverse_Enzym_Activities"/>
</dbReference>
<gene>
    <name evidence="3" type="ORF">AS156_28225</name>
</gene>
<dbReference type="AlphaFoldDB" id="A0A109K4H1"/>
<dbReference type="PANTHER" id="PTHR43283:SF3">
    <property type="entry name" value="BETA-LACTAMASE FAMILY PROTEIN (AFU_ORTHOLOGUE AFUA_5G07500)"/>
    <property type="match status" value="1"/>
</dbReference>
<reference evidence="3 4" key="1">
    <citation type="submission" date="2015-11" db="EMBL/GenBank/DDBJ databases">
        <title>Draft Genome Sequence of the Strain BR 10303 (Bradyrhizobium sp.) isolated from nodules of Centrolobium paraense.</title>
        <authorList>
            <person name="Zelli J.E."/>
            <person name="Simoes-Araujo J.L."/>
            <person name="Barauna A.C."/>
            <person name="Silva K."/>
        </authorList>
    </citation>
    <scope>NUCLEOTIDE SEQUENCE [LARGE SCALE GENOMIC DNA]</scope>
    <source>
        <strain evidence="3 4">BR 10303</strain>
    </source>
</reference>
<dbReference type="EMBL" id="LNCU01000014">
    <property type="protein sequence ID" value="KWV60600.1"/>
    <property type="molecule type" value="Genomic_DNA"/>
</dbReference>
<dbReference type="InterPro" id="IPR001466">
    <property type="entry name" value="Beta-lactam-related"/>
</dbReference>
<dbReference type="Pfam" id="PF00144">
    <property type="entry name" value="Beta-lactamase"/>
    <property type="match status" value="1"/>
</dbReference>
<evidence type="ECO:0000256" key="1">
    <source>
        <dbReference type="SAM" id="SignalP"/>
    </source>
</evidence>
<feature type="signal peptide" evidence="1">
    <location>
        <begin position="1"/>
        <end position="19"/>
    </location>
</feature>
<keyword evidence="3" id="KW-0378">Hydrolase</keyword>
<feature type="domain" description="Beta-lactamase-related" evidence="2">
    <location>
        <begin position="41"/>
        <end position="406"/>
    </location>
</feature>
<keyword evidence="1" id="KW-0732">Signal</keyword>
<name>A0A109K4H1_9BRAD</name>
<evidence type="ECO:0000259" key="2">
    <source>
        <dbReference type="Pfam" id="PF00144"/>
    </source>
</evidence>
<dbReference type="Gene3D" id="3.40.710.10">
    <property type="entry name" value="DD-peptidase/beta-lactamase superfamily"/>
    <property type="match status" value="1"/>
</dbReference>
<dbReference type="PANTHER" id="PTHR43283">
    <property type="entry name" value="BETA-LACTAMASE-RELATED"/>
    <property type="match status" value="1"/>
</dbReference>
<accession>A0A109K4H1</accession>
<feature type="chain" id="PRO_5007137474" evidence="1">
    <location>
        <begin position="20"/>
        <end position="421"/>
    </location>
</feature>
<dbReference type="GO" id="GO:0016787">
    <property type="term" value="F:hydrolase activity"/>
    <property type="evidence" value="ECO:0007669"/>
    <property type="project" value="UniProtKB-KW"/>
</dbReference>
<evidence type="ECO:0000313" key="4">
    <source>
        <dbReference type="Proteomes" id="UP000057737"/>
    </source>
</evidence>
<dbReference type="SUPFAM" id="SSF56601">
    <property type="entry name" value="beta-lactamase/transpeptidase-like"/>
    <property type="match status" value="1"/>
</dbReference>
<organism evidence="3 4">
    <name type="scientific">Bradyrhizobium macuxiense</name>
    <dbReference type="NCBI Taxonomy" id="1755647"/>
    <lineage>
        <taxon>Bacteria</taxon>
        <taxon>Pseudomonadati</taxon>
        <taxon>Pseudomonadota</taxon>
        <taxon>Alphaproteobacteria</taxon>
        <taxon>Hyphomicrobiales</taxon>
        <taxon>Nitrobacteraceae</taxon>
        <taxon>Bradyrhizobium</taxon>
    </lineage>
</organism>
<dbReference type="InterPro" id="IPR012338">
    <property type="entry name" value="Beta-lactam/transpept-like"/>
</dbReference>
<protein>
    <submittedName>
        <fullName evidence="3">Serine hydrolase</fullName>
    </submittedName>
</protein>
<dbReference type="Proteomes" id="UP000057737">
    <property type="component" value="Unassembled WGS sequence"/>
</dbReference>
<proteinExistence type="predicted"/>
<comment type="caution">
    <text evidence="3">The sequence shown here is derived from an EMBL/GenBank/DDBJ whole genome shotgun (WGS) entry which is preliminary data.</text>
</comment>
<evidence type="ECO:0000313" key="3">
    <source>
        <dbReference type="EMBL" id="KWV60600.1"/>
    </source>
</evidence>
<sequence>MLRTAAAGAVLLAAPLAHAEGTYEIPAGAHFSQEKLAKISDFFKNEVATGKIPGAIVLIRQHGKPVYHEAFGVQDVVSKVPISDKTIFRLFSMTKAITSVVAMELLQEGKYKLDDPVSKYIPSFANVKVGVEKKAEDGTKTLELVPPNRPMKIVDLMTHTSGVTYGFYGDSLVRKAYRDANIYAGDFDLAEFAERIAKLPLHNQPGALWQYGHSTDILARVMEVATGEKLSTIEREKLLDPLGMKDTGFFVTDPAKQKLMAEPMPNDSDFRVGHINDPTKVKKWESASGGMVSTMADYSRFAQMLLNGGTFEGKTILKPETFKELTTDHVGPGSGVDRDYFYFPGDGFGFGLGLAVRTDPGNAKPPPPGDLGELKWDGASGCYFVIDRKQDMFFILLEQTPTERQRIQRTLKQLIYEAMEN</sequence>
<keyword evidence="4" id="KW-1185">Reference proteome</keyword>